<feature type="coiled-coil region" evidence="1">
    <location>
        <begin position="913"/>
        <end position="976"/>
    </location>
</feature>
<feature type="compositionally biased region" description="Basic and acidic residues" evidence="2">
    <location>
        <begin position="3120"/>
        <end position="3131"/>
    </location>
</feature>
<feature type="region of interest" description="Disordered" evidence="2">
    <location>
        <begin position="2681"/>
        <end position="2715"/>
    </location>
</feature>
<feature type="compositionally biased region" description="Basic and acidic residues" evidence="2">
    <location>
        <begin position="2681"/>
        <end position="2697"/>
    </location>
</feature>
<sequence>MCPEGTLRPYPGAKSRNDCLPCTGGKYCFQPGLLVATSHCAAGYYCPAEEDIRTPYPSRFQCPTGHYCPNGTANPYGCNPGTYQERIHQSSCDVCPEGYYCRGNTSSPIPCPGHHYCPNGTHTPVVCPNGTFTDVNASKLSDVDQCKPCDVGHYCQLGVIADNCSAGYLCYIGNPTPTPDGSNKTIGDECPVGYYCPAGTHEPLKCEPGLVIPYKRARSKSECQTCPAGKICSPGSSIPEDCTKGHYCPFNDTKRPCPLYTFNNVSGATDISFCHPCPAGYYCWYEGISDYTTVPCPVGQYCPNATDSPIPCPNGTFRNTTRGRNISDCHLCPAGRFCPLSNSSFWGYECKDGTFCPPGRTAPTVCLAGYFCDKARTQLPCPAGYYCPKASPAPIPCPEGHYCDPLYNCYNDSIHRDAGACYSKICPLGYRHKDGAKGLNFNETCEICRPGSFGNHTNRSVCEICRAGVICLEGATSEFPGKNESSFGVNNTNSYLCPTGHYCEKGDLQPRPCQNGTYNDLLGAEHEGHQIALCKCRVTSTDDICDRECKNQQKYRLSVICTDPPKLKITSPDNVERFYNLSDFSNVPNFAEAFDCQDGSVFAVSITVMEDGLTFGAYDPDYNGMVDVFDNAVEQNSAGVSNSSSSRRRRAVSSLSYRGVSNPTTCLTLGSHMIWKVSNSDYPKYDKDSLYNTNPSFDDGPFRALEERHQLESTKFELFAYKFDQEGVYVFTSSKNPESAMLVRVMAKGAQCAEDGPFFSTTPRVVIQNGIAISRDIVIMPDWVLIGAMLGSFGLLMLILLIGLLIFRKHGWKKVTFKFPRYRVLAQRYNFDDYSSKGSTVHPAKKYHRNLEAQNQYALEGPLQEQGPAGLFDAEVKGDEFWDYDQQVDLEGFTSGRLYGILAKQSRDITGAIARQKDQAKQLYQKINQQTESLKGLWIAKLNLRGRTAMATPEDLRAFEGKKSELEAELERRKELGFNFQQILQRQKAILEEDEEAREAHLVAFEASLREAIRTLKSYSENKGKGDMAGDFNDQLEHRVGSRVDAIIQRLSVEIQSECQRRGTWALLGDVTGARLCTIEGEILGLDYLFNGDGTIRATDIVSQDTHTGLLIPNPQTANMLLADNVTNVPVPPNFFVHQNNGRVMPIEGNVAYDPLASRLTITADSTNADAASSAEALIPYIPYPNNPETGVPVKTSLTPVEKRGDMRLNGRMICGRIGLPAPILGMTIHPETGNAYPIGGCHPDPITGLPVAIELGSVMLDPNTGRPAPIVGVTIDPRTGNVIPLGGTPGDSDRGDEIPVLLGDSFTEPLSGRPLKVTSARLVDDGQERELEPMGGGYQYVLDVGELYYEYRVLDALEALKEAVTGPDDLDGRHELSMLETAQKDLQRGRSKVMTYILRNVHDIMRREERCSLLADSGGSPGMYEFSATGQLLPILVGTTMRDPSGTDLDVPILGIDKNHETDTVIPLGGSLEDPGGEGLVAIMIGEKAVDPVTGALATICGVKMNQEFGVTEPVTLSSSPQRKRRPPPGSVALLEEELAGRRSFWRRQRHREDELTEVEANLYRQLMEDEHVTAYQVHEQLENIKEETVSLADAAHREVQRRTEASVDHAAGLPPDIVAVLTMFDALERQKEESHNTAHKRFADAITRFFDKLQTEETKYNNRMEELQGALNPEAEAAVTERFQQAKARLRGELQDQLQSRMEQLDEEHANLEYVRNKAEISALEAKLILTGGAVIAGEYEVILPGIYGDDLPLPESNRELLPLLQRLIRLLEEGMPVLMNSAGQVVGGGYAVLGGGAKFDVISAGGAAAGGSGTDRVTALGIMSHVFFGAKVRARVNSLKPFTSRERLSCNGAIQMKPLKNFHMVLFVLSILQMKFRNFGHLLHSEAVNIAEIAASGGLTEEKRKEITKNLMEKHTLECAQLENELRTNEIKVISEVIQAYEERKSKAVADLQEELKERLRKAENEDEKEALIKEYSDKMAAAQDNIEQQKQKKLRDVRKLLKEERKRRKKELFNRHKEEARAAGVSDVVDLDLPDEDELDKELILLAQQQEKLLAELALAYEQESEREREEMESGRREAFDKEMEARVRAMNLSVAPEEIEGAFEEVREVRKHKQVNMKEKMKERKERKRSKKTEEELKEELKHVKPGSPEEAEILEALEQRENADMRREEAALLAVLAEVEAEQEDTKRKQVVQNLLKKTEMTEEEQKQIVAKYLEEAEEMKERYNDMQKHSRAVLAAKLAARRRLKEEMRKEQAMKKELKEMAKKQAELSGDQATLQVLEAADAQVSEEVNKELERLAEQQIEQQTALEVKQAEEMIALQEELKNEEMSGGHQVVDQIEEQKLKLIEAKKETFQKEMSRKREDLSQEQADMLLEQHKQELEFLSRSMEVEKQRQLASLGDKIAERKKRKAAALQQRHKAEMAKETMNQQDQRQKVEDDKIREAQKSALINAVQSLDSEQAGSTIYQVLQQRHMHERVKLEEQFNREIDAAKAEARAQMAENRQLEREEVVAQQEKEFMELIAKSNSMSTAELSQKKAELKLQHKKQLAQFDAETQQKMAQAEMDTLPSLEIKHAHARLELRERQLQELAGTMSELSTEEELIKNYAEEAERASQAAKEYRDQTMFEMAEKINRIKAERQQQSEEQKRKMDEEVKRLEAELEKEREREELRLADREAERAAKRMKAAQEADAAKQLAMAQRGMTEDEKEKLMKEHEENMAKFEANLKKEQDRTKAALREKLEARRRKKKDDEMKKIKAAAKVETEVAEQKEREEMTALQKEGVELLKASTPAVPRAPSDTRKKATDELPITESLLTSADSQVSAGATPVITAGLPAGVSEQDWVSMLIGSPIFDSVNEIENMLKNNIGEGGVAGAKGGRPYIDIKDAQWYCRGDLVPVDINELSPANFVVYRFGVFITQMLQKAMDTPEVTLLLASNLPPNNYERNAFRNSFFYEHARRVLFVRQERMESVGDFLVVIMHALSHIKIDDLVDDQNPLFLREFYKAFRICCQDLFFARSRNTPTAQGLVGNVSSANPLEAAFKPARSMTERVNVVGELVNIKVSSPVDADFSIQGVTERLARKNAFLTRAKLKEYLSSAHAPSSRKEEFAMTRLKELRGEKTGEEKRPKSRTAGVKTGMKSPKELLERQINDLEGRVDSLNSELAQVLKTESDLNFTINEMEKDSNISDDRLQVLRQQLNSAEQRKDNLLNKVDYLEEEIRKKNKELKALK</sequence>
<feature type="coiled-coil region" evidence="1">
    <location>
        <begin position="2486"/>
        <end position="2520"/>
    </location>
</feature>
<dbReference type="SUPFAM" id="SSF57184">
    <property type="entry name" value="Growth factor receptor domain"/>
    <property type="match status" value="3"/>
</dbReference>
<feature type="region of interest" description="Disordered" evidence="2">
    <location>
        <begin position="2119"/>
        <end position="2156"/>
    </location>
</feature>
<keyword evidence="5" id="KW-1185">Reference proteome</keyword>
<feature type="coiled-coil region" evidence="1">
    <location>
        <begin position="2051"/>
        <end position="2082"/>
    </location>
</feature>
<dbReference type="InterPro" id="IPR009030">
    <property type="entry name" value="Growth_fac_rcpt_cys_sf"/>
</dbReference>
<evidence type="ECO:0000313" key="5">
    <source>
        <dbReference type="Proteomes" id="UP001159427"/>
    </source>
</evidence>
<evidence type="ECO:0000256" key="1">
    <source>
        <dbReference type="SAM" id="Coils"/>
    </source>
</evidence>
<feature type="coiled-coil region" evidence="1">
    <location>
        <begin position="1908"/>
        <end position="2011"/>
    </location>
</feature>
<accession>A0ABN8MFL1</accession>
<keyword evidence="3" id="KW-0812">Transmembrane</keyword>
<dbReference type="Proteomes" id="UP001159427">
    <property type="component" value="Unassembled WGS sequence"/>
</dbReference>
<comment type="caution">
    <text evidence="4">The sequence shown here is derived from an EMBL/GenBank/DDBJ whole genome shotgun (WGS) entry which is preliminary data.</text>
</comment>
<evidence type="ECO:0000256" key="2">
    <source>
        <dbReference type="SAM" id="MobiDB-lite"/>
    </source>
</evidence>
<keyword evidence="1" id="KW-0175">Coiled coil</keyword>
<feature type="compositionally biased region" description="Basic and acidic residues" evidence="2">
    <location>
        <begin position="2137"/>
        <end position="2148"/>
    </location>
</feature>
<reference evidence="4 5" key="1">
    <citation type="submission" date="2022-05" db="EMBL/GenBank/DDBJ databases">
        <authorList>
            <consortium name="Genoscope - CEA"/>
            <person name="William W."/>
        </authorList>
    </citation>
    <scope>NUCLEOTIDE SEQUENCE [LARGE SCALE GENOMIC DNA]</scope>
</reference>
<keyword evidence="3" id="KW-0472">Membrane</keyword>
<dbReference type="PANTHER" id="PTHR47236">
    <property type="entry name" value="GENE, 32742-RELATED-RELATED"/>
    <property type="match status" value="1"/>
</dbReference>
<dbReference type="PANTHER" id="PTHR47236:SF4">
    <property type="entry name" value="GENE 9195-RELATED"/>
    <property type="match status" value="1"/>
</dbReference>
<feature type="coiled-coil region" evidence="1">
    <location>
        <begin position="1697"/>
        <end position="1724"/>
    </location>
</feature>
<dbReference type="SMART" id="SM01411">
    <property type="entry name" value="Ephrin_rec_like"/>
    <property type="match status" value="8"/>
</dbReference>
<dbReference type="EMBL" id="CALNXI010000455">
    <property type="protein sequence ID" value="CAH3027485.1"/>
    <property type="molecule type" value="Genomic_DNA"/>
</dbReference>
<feature type="region of interest" description="Disordered" evidence="2">
    <location>
        <begin position="3120"/>
        <end position="3141"/>
    </location>
</feature>
<keyword evidence="3" id="KW-1133">Transmembrane helix</keyword>
<feature type="region of interest" description="Disordered" evidence="2">
    <location>
        <begin position="2406"/>
        <end position="2445"/>
    </location>
</feature>
<protein>
    <submittedName>
        <fullName evidence="4">Uncharacterized protein</fullName>
    </submittedName>
</protein>
<proteinExistence type="predicted"/>
<evidence type="ECO:0000313" key="4">
    <source>
        <dbReference type="EMBL" id="CAH3027485.1"/>
    </source>
</evidence>
<evidence type="ECO:0000256" key="3">
    <source>
        <dbReference type="SAM" id="Phobius"/>
    </source>
</evidence>
<feature type="transmembrane region" description="Helical" evidence="3">
    <location>
        <begin position="783"/>
        <end position="807"/>
    </location>
</feature>
<name>A0ABN8MFL1_9CNID</name>
<feature type="coiled-coil region" evidence="1">
    <location>
        <begin position="3147"/>
        <end position="3230"/>
    </location>
</feature>
<organism evidence="4 5">
    <name type="scientific">Porites evermanni</name>
    <dbReference type="NCBI Taxonomy" id="104178"/>
    <lineage>
        <taxon>Eukaryota</taxon>
        <taxon>Metazoa</taxon>
        <taxon>Cnidaria</taxon>
        <taxon>Anthozoa</taxon>
        <taxon>Hexacorallia</taxon>
        <taxon>Scleractinia</taxon>
        <taxon>Fungiina</taxon>
        <taxon>Poritidae</taxon>
        <taxon>Porites</taxon>
    </lineage>
</organism>
<gene>
    <name evidence="4" type="ORF">PEVE_00031659</name>
</gene>